<evidence type="ECO:0000256" key="5">
    <source>
        <dbReference type="ARBA" id="ARBA00022729"/>
    </source>
</evidence>
<dbReference type="Pfam" id="PF13855">
    <property type="entry name" value="LRR_8"/>
    <property type="match status" value="2"/>
</dbReference>
<keyword evidence="7 10" id="KW-1133">Transmembrane helix</keyword>
<keyword evidence="8 10" id="KW-0472">Membrane</keyword>
<keyword evidence="4 10" id="KW-0812">Transmembrane</keyword>
<dbReference type="SMART" id="SM00369">
    <property type="entry name" value="LRR_TYP"/>
    <property type="match status" value="9"/>
</dbReference>
<feature type="transmembrane region" description="Helical" evidence="10">
    <location>
        <begin position="968"/>
        <end position="994"/>
    </location>
</feature>
<comment type="caution">
    <text evidence="12">The sequence shown here is derived from an EMBL/GenBank/DDBJ whole genome shotgun (WGS) entry which is preliminary data.</text>
</comment>
<comment type="similarity">
    <text evidence="2">Belongs to the SLITRK family.</text>
</comment>
<feature type="domain" description="LRRCT" evidence="11">
    <location>
        <begin position="581"/>
        <end position="631"/>
    </location>
</feature>
<comment type="subcellular location">
    <subcellularLocation>
        <location evidence="1">Membrane</location>
        <topology evidence="1">Single-pass type I membrane protein</topology>
    </subcellularLocation>
</comment>
<evidence type="ECO:0000256" key="6">
    <source>
        <dbReference type="ARBA" id="ARBA00022737"/>
    </source>
</evidence>
<evidence type="ECO:0000256" key="8">
    <source>
        <dbReference type="ARBA" id="ARBA00023136"/>
    </source>
</evidence>
<feature type="domain" description="LRRCT" evidence="11">
    <location>
        <begin position="878"/>
        <end position="928"/>
    </location>
</feature>
<keyword evidence="6" id="KW-0677">Repeat</keyword>
<dbReference type="InterPro" id="IPR001611">
    <property type="entry name" value="Leu-rich_rpt"/>
</dbReference>
<dbReference type="GO" id="GO:0016020">
    <property type="term" value="C:membrane"/>
    <property type="evidence" value="ECO:0007669"/>
    <property type="project" value="UniProtKB-SubCell"/>
</dbReference>
<proteinExistence type="inferred from homology"/>
<dbReference type="FunFam" id="3.80.10.10:FF:000001">
    <property type="entry name" value="SLIT and NTRK-like family, member 1"/>
    <property type="match status" value="2"/>
</dbReference>
<dbReference type="SUPFAM" id="SSF52058">
    <property type="entry name" value="L domain-like"/>
    <property type="match status" value="2"/>
</dbReference>
<evidence type="ECO:0000256" key="10">
    <source>
        <dbReference type="SAM" id="Phobius"/>
    </source>
</evidence>
<keyword evidence="5" id="KW-0732">Signal</keyword>
<dbReference type="Gene3D" id="3.80.10.10">
    <property type="entry name" value="Ribonuclease Inhibitor"/>
    <property type="match status" value="2"/>
</dbReference>
<sequence>MLDSSLGLVWDGCDSHPHAGLVFKMCGETSEALDEYLLLLIHVSTKVNVEHTKDEPRASGLRKEGIVAHVVVSLLLPMEKTQTEGNEVDQTNMINQFYYNWTNDNNCLTNLIDFYDEMTDYMNDGTVTDILDFAKGSVLGTGLLSIFINYLDNGIECTRSKVADDTKLSGSVVLFEGRKALQRDLDRLDRWAKANCVRFNKAQYQVLHLGHNNPRQRCYRLGEEWLESCLAEKDLEVLVDSCLNMSQQCAQVAKKVNSILACVRNSVASRTREVIVPLYLALVRLCHKSCVQFWAPHYKKDIEVLDCVQRRAMKLEKGLEHKSDEEWLRELGLFSLEKRRLRGDLIALSNYLKGGCSQNLLGKMKLWIFILYSVVIASDPFQSQPSFSSVRGSCQNLCSCEEKDDTMIINCEERGIKMVSEINVPPSRPFHLNLLNNGLTTLHVNDFAGLVNAITLHLGFNNIADIEPGAFNGLSLLKQLHINHNSLETLKEDTFNGLENLEFLQADNNFITVIEASAFSKLNRLKVLILNDNAIEYLPPNVFRFVPLTHLDLRGNQLQTLPYVGFLEHIGRILDLQLEDNKWACNCDLLQLKIWLENMPPQSIIGDVVCNSPPVIKGSILSRLKKESLCPTHPVNELEDPSGSLPLVVTTSISDSHLSTKVIPILKAPTKEPSLVLHTSKPTTQFPGFYCPVPCHCTSHMLSGVLMHCQERNIESLSDLGPPPPNPKKLILAGNIIQTLLKSDLVDYASLEMLHLGNNRIEILEGSFMNLTKLQKLYLNGNHLTKLSQNLFLGLQHLEYLYLEYNAIKEVLPGTFNAMPKLKVLYLNNNLLQTLPPHIFSGVPLARLNLKTNQFAHLPVSNVLDELDMLVQIELEDNPWDCTCDSVGLQKWIQKLSKNTMMGDIFCKSPGHLAKKELKSLNSEVLCPGLINSPALPTHASFVVVTTSTTTTNTADTILRSLTDAVPLSVLILGLLIVFITIVFCAAGIVVLVLHRRRRCKKKQADEQMRDSSPVHLQYSMYGHKTTHHTTERPAATLYEQRMVTPMVQVYRSPSFSPKHTEQQEEGSEKEASDSRHLRRSLLERENSSPLTGSNVKYKATDQSAEFLSFQDASCLYRNILEKERELQQLGITEYLRKNIVQLQPDMEVHYPGAHEELKLMETLMYSRPRKVFLEQTKNEYFELKANLHAEPDYLEVLEQQT</sequence>
<evidence type="ECO:0000256" key="3">
    <source>
        <dbReference type="ARBA" id="ARBA00022614"/>
    </source>
</evidence>
<feature type="region of interest" description="Disordered" evidence="9">
    <location>
        <begin position="1054"/>
        <end position="1095"/>
    </location>
</feature>
<keyword evidence="3" id="KW-0433">Leucine-rich repeat</keyword>
<dbReference type="EMBL" id="BAAFJT010000001">
    <property type="protein sequence ID" value="GAB0179497.1"/>
    <property type="molecule type" value="Genomic_DNA"/>
</dbReference>
<evidence type="ECO:0000256" key="1">
    <source>
        <dbReference type="ARBA" id="ARBA00004479"/>
    </source>
</evidence>
<dbReference type="PANTHER" id="PTHR45773:SF1">
    <property type="entry name" value="SLIT AND NTRK-LIKE PROTEIN 6"/>
    <property type="match status" value="1"/>
</dbReference>
<evidence type="ECO:0000256" key="4">
    <source>
        <dbReference type="ARBA" id="ARBA00022692"/>
    </source>
</evidence>
<dbReference type="InterPro" id="IPR000483">
    <property type="entry name" value="Cys-rich_flank_reg_C"/>
</dbReference>
<name>A0ABC9W5X3_GRUJA</name>
<dbReference type="SMART" id="SM00082">
    <property type="entry name" value="LRRCT"/>
    <property type="match status" value="2"/>
</dbReference>
<evidence type="ECO:0000313" key="13">
    <source>
        <dbReference type="Proteomes" id="UP001623348"/>
    </source>
</evidence>
<protein>
    <submittedName>
        <fullName evidence="12">SLIT and NTRK-like protein 6</fullName>
    </submittedName>
</protein>
<organism evidence="12 13">
    <name type="scientific">Grus japonensis</name>
    <name type="common">Japanese crane</name>
    <name type="synonym">Red-crowned crane</name>
    <dbReference type="NCBI Taxonomy" id="30415"/>
    <lineage>
        <taxon>Eukaryota</taxon>
        <taxon>Metazoa</taxon>
        <taxon>Chordata</taxon>
        <taxon>Craniata</taxon>
        <taxon>Vertebrata</taxon>
        <taxon>Euteleostomi</taxon>
        <taxon>Archelosauria</taxon>
        <taxon>Archosauria</taxon>
        <taxon>Dinosauria</taxon>
        <taxon>Saurischia</taxon>
        <taxon>Theropoda</taxon>
        <taxon>Coelurosauria</taxon>
        <taxon>Aves</taxon>
        <taxon>Neognathae</taxon>
        <taxon>Neoaves</taxon>
        <taxon>Gruiformes</taxon>
        <taxon>Gruidae</taxon>
        <taxon>Grus</taxon>
    </lineage>
</organism>
<evidence type="ECO:0000256" key="7">
    <source>
        <dbReference type="ARBA" id="ARBA00022989"/>
    </source>
</evidence>
<reference evidence="12 13" key="1">
    <citation type="submission" date="2024-06" db="EMBL/GenBank/DDBJ databases">
        <title>The draft genome of Grus japonensis, version 3.</title>
        <authorList>
            <person name="Nabeshima K."/>
            <person name="Suzuki S."/>
            <person name="Onuma M."/>
        </authorList>
    </citation>
    <scope>NUCLEOTIDE SEQUENCE [LARGE SCALE GENOMIC DNA]</scope>
    <source>
        <strain evidence="12 13">451A</strain>
    </source>
</reference>
<dbReference type="Proteomes" id="UP001623348">
    <property type="component" value="Unassembled WGS sequence"/>
</dbReference>
<keyword evidence="13" id="KW-1185">Reference proteome</keyword>
<evidence type="ECO:0000259" key="11">
    <source>
        <dbReference type="SMART" id="SM00082"/>
    </source>
</evidence>
<dbReference type="AlphaFoldDB" id="A0ABC9W5X3"/>
<evidence type="ECO:0000313" key="12">
    <source>
        <dbReference type="EMBL" id="GAB0179497.1"/>
    </source>
</evidence>
<dbReference type="InterPro" id="IPR003591">
    <property type="entry name" value="Leu-rich_rpt_typical-subtyp"/>
</dbReference>
<dbReference type="InterPro" id="IPR032675">
    <property type="entry name" value="LRR_dom_sf"/>
</dbReference>
<accession>A0ABC9W5X3</accession>
<evidence type="ECO:0000256" key="9">
    <source>
        <dbReference type="SAM" id="MobiDB-lite"/>
    </source>
</evidence>
<dbReference type="PANTHER" id="PTHR45773">
    <property type="entry name" value="SLIT AND NTRK-LIKE PROTEIN 4-RELATED"/>
    <property type="match status" value="1"/>
</dbReference>
<feature type="compositionally biased region" description="Basic and acidic residues" evidence="9">
    <location>
        <begin position="1059"/>
        <end position="1087"/>
    </location>
</feature>
<evidence type="ECO:0000256" key="2">
    <source>
        <dbReference type="ARBA" id="ARBA00010439"/>
    </source>
</evidence>
<dbReference type="PROSITE" id="PS51450">
    <property type="entry name" value="LRR"/>
    <property type="match status" value="3"/>
</dbReference>
<gene>
    <name evidence="12" type="ORF">GRJ2_000415000</name>
</gene>